<keyword evidence="1" id="KW-0732">Signal</keyword>
<dbReference type="Proteomes" id="UP000540506">
    <property type="component" value="Unassembled WGS sequence"/>
</dbReference>
<sequence length="104" mass="11642">MAPVLKNRLTAVATLTVLLSGLAAGVGTAAYAASDVASASQVRATAQQRGPWDQEVDKKHDRHDGGYYWRESGGVKARWNASHRYWERQQGSQWVHWNGHNWVR</sequence>
<evidence type="ECO:0000313" key="2">
    <source>
        <dbReference type="EMBL" id="MBB4921559.1"/>
    </source>
</evidence>
<dbReference type="RefSeq" id="WP_184933869.1">
    <property type="nucleotide sequence ID" value="NZ_JACHJV010000001.1"/>
</dbReference>
<name>A0A7W7QXW8_KITKI</name>
<dbReference type="AlphaFoldDB" id="A0A7W7QXW8"/>
<accession>A0A7W7QXW8</accession>
<feature type="chain" id="PRO_5031339244" description="Lipoprotein" evidence="1">
    <location>
        <begin position="33"/>
        <end position="104"/>
    </location>
</feature>
<feature type="signal peptide" evidence="1">
    <location>
        <begin position="1"/>
        <end position="32"/>
    </location>
</feature>
<organism evidence="2 3">
    <name type="scientific">Kitasatospora kifunensis</name>
    <name type="common">Streptomyces kifunensis</name>
    <dbReference type="NCBI Taxonomy" id="58351"/>
    <lineage>
        <taxon>Bacteria</taxon>
        <taxon>Bacillati</taxon>
        <taxon>Actinomycetota</taxon>
        <taxon>Actinomycetes</taxon>
        <taxon>Kitasatosporales</taxon>
        <taxon>Streptomycetaceae</taxon>
        <taxon>Kitasatospora</taxon>
    </lineage>
</organism>
<proteinExistence type="predicted"/>
<reference evidence="2 3" key="1">
    <citation type="submission" date="2020-08" db="EMBL/GenBank/DDBJ databases">
        <title>Sequencing the genomes of 1000 actinobacteria strains.</title>
        <authorList>
            <person name="Klenk H.-P."/>
        </authorList>
    </citation>
    <scope>NUCLEOTIDE SEQUENCE [LARGE SCALE GENOMIC DNA]</scope>
    <source>
        <strain evidence="2 3">DSM 41654</strain>
    </source>
</reference>
<evidence type="ECO:0008006" key="4">
    <source>
        <dbReference type="Google" id="ProtNLM"/>
    </source>
</evidence>
<keyword evidence="3" id="KW-1185">Reference proteome</keyword>
<dbReference type="EMBL" id="JACHJV010000001">
    <property type="protein sequence ID" value="MBB4921559.1"/>
    <property type="molecule type" value="Genomic_DNA"/>
</dbReference>
<gene>
    <name evidence="2" type="ORF">FHR34_000552</name>
</gene>
<evidence type="ECO:0000256" key="1">
    <source>
        <dbReference type="SAM" id="SignalP"/>
    </source>
</evidence>
<comment type="caution">
    <text evidence="2">The sequence shown here is derived from an EMBL/GenBank/DDBJ whole genome shotgun (WGS) entry which is preliminary data.</text>
</comment>
<protein>
    <recommendedName>
        <fullName evidence="4">Lipoprotein</fullName>
    </recommendedName>
</protein>
<evidence type="ECO:0000313" key="3">
    <source>
        <dbReference type="Proteomes" id="UP000540506"/>
    </source>
</evidence>